<sequence>MRRTAGRTALGAPAAGPGTGPAAGPGTAAAADAPASPGGFAPTSASAPGPASVPEPVAVRQQLRTEFPFELPRGYVDESGTVHRDGVMRLATARDELIPLRDVRVQENPAYLSVVLLGRVITRLGTLPMVHDGIVENMFASDLAFLQDFYRQVNAEGHTRAAVECPHCSEPFEVELGGSRLGES</sequence>
<comment type="caution">
    <text evidence="2">The sequence shown here is derived from an EMBL/GenBank/DDBJ whole genome shotgun (WGS) entry which is preliminary data.</text>
</comment>
<reference evidence="2 3" key="1">
    <citation type="submission" date="2024-06" db="EMBL/GenBank/DDBJ databases">
        <title>The Natural Products Discovery Center: Release of the First 8490 Sequenced Strains for Exploring Actinobacteria Biosynthetic Diversity.</title>
        <authorList>
            <person name="Kalkreuter E."/>
            <person name="Kautsar S.A."/>
            <person name="Yang D."/>
            <person name="Bader C.D."/>
            <person name="Teijaro C.N."/>
            <person name="Fluegel L."/>
            <person name="Davis C.M."/>
            <person name="Simpson J.R."/>
            <person name="Lauterbach L."/>
            <person name="Steele A.D."/>
            <person name="Gui C."/>
            <person name="Meng S."/>
            <person name="Li G."/>
            <person name="Viehrig K."/>
            <person name="Ye F."/>
            <person name="Su P."/>
            <person name="Kiefer A.F."/>
            <person name="Nichols A."/>
            <person name="Cepeda A.J."/>
            <person name="Yan W."/>
            <person name="Fan B."/>
            <person name="Jiang Y."/>
            <person name="Adhikari A."/>
            <person name="Zheng C.-J."/>
            <person name="Schuster L."/>
            <person name="Cowan T.M."/>
            <person name="Smanski M.J."/>
            <person name="Chevrette M.G."/>
            <person name="De Carvalho L.P.S."/>
            <person name="Shen B."/>
        </authorList>
    </citation>
    <scope>NUCLEOTIDE SEQUENCE [LARGE SCALE GENOMIC DNA]</scope>
    <source>
        <strain evidence="2 3">NPDC006434</strain>
    </source>
</reference>
<dbReference type="RefSeq" id="WP_355403023.1">
    <property type="nucleotide sequence ID" value="NZ_JBEGHN010000014.1"/>
</dbReference>
<protein>
    <recommendedName>
        <fullName evidence="4">Secreted protein</fullName>
    </recommendedName>
</protein>
<feature type="compositionally biased region" description="Low complexity" evidence="1">
    <location>
        <begin position="1"/>
        <end position="16"/>
    </location>
</feature>
<evidence type="ECO:0008006" key="4">
    <source>
        <dbReference type="Google" id="ProtNLM"/>
    </source>
</evidence>
<evidence type="ECO:0000313" key="3">
    <source>
        <dbReference type="Proteomes" id="UP001550210"/>
    </source>
</evidence>
<evidence type="ECO:0000256" key="1">
    <source>
        <dbReference type="SAM" id="MobiDB-lite"/>
    </source>
</evidence>
<name>A0ABV2V8E1_9ACTN</name>
<gene>
    <name evidence="2" type="ORF">ABZZ21_37155</name>
</gene>
<evidence type="ECO:0000313" key="2">
    <source>
        <dbReference type="EMBL" id="MET9850082.1"/>
    </source>
</evidence>
<keyword evidence="3" id="KW-1185">Reference proteome</keyword>
<dbReference type="EMBL" id="JBEXPZ010000064">
    <property type="protein sequence ID" value="MET9850082.1"/>
    <property type="molecule type" value="Genomic_DNA"/>
</dbReference>
<dbReference type="Proteomes" id="UP001550210">
    <property type="component" value="Unassembled WGS sequence"/>
</dbReference>
<proteinExistence type="predicted"/>
<feature type="region of interest" description="Disordered" evidence="1">
    <location>
        <begin position="1"/>
        <end position="54"/>
    </location>
</feature>
<feature type="compositionally biased region" description="Low complexity" evidence="1">
    <location>
        <begin position="24"/>
        <end position="54"/>
    </location>
</feature>
<accession>A0ABV2V8E1</accession>
<organism evidence="2 3">
    <name type="scientific">Streptomyces ossamyceticus</name>
    <dbReference type="NCBI Taxonomy" id="249581"/>
    <lineage>
        <taxon>Bacteria</taxon>
        <taxon>Bacillati</taxon>
        <taxon>Actinomycetota</taxon>
        <taxon>Actinomycetes</taxon>
        <taxon>Kitasatosporales</taxon>
        <taxon>Streptomycetaceae</taxon>
        <taxon>Streptomyces</taxon>
    </lineage>
</organism>